<protein>
    <submittedName>
        <fullName evidence="1">Uncharacterized protein</fullName>
    </submittedName>
</protein>
<proteinExistence type="predicted"/>
<sequence>MSTEFDKIKVIADRKARQFRQLTSTEMELIVEDYTDEQVPPRSHSRERIGGPAMVLARHKTALRKQNEQHARFTWR</sequence>
<dbReference type="EMBL" id="LLYB01000027">
    <property type="protein sequence ID" value="KRR28324.1"/>
    <property type="molecule type" value="Genomic_DNA"/>
</dbReference>
<accession>A0A0R3N7E4</accession>
<name>A0A0R3N7E4_9BRAD</name>
<dbReference type="Proteomes" id="UP000051660">
    <property type="component" value="Unassembled WGS sequence"/>
</dbReference>
<evidence type="ECO:0000313" key="1">
    <source>
        <dbReference type="EMBL" id="KRR28324.1"/>
    </source>
</evidence>
<reference evidence="1 2" key="1">
    <citation type="submission" date="2014-03" db="EMBL/GenBank/DDBJ databases">
        <title>Bradyrhizobium valentinum sp. nov., isolated from effective nodules of Lupinus mariae-josephae, a lupine endemic of basic-lime soils in Eastern Spain.</title>
        <authorList>
            <person name="Duran D."/>
            <person name="Rey L."/>
            <person name="Navarro A."/>
            <person name="Busquets A."/>
            <person name="Imperial J."/>
            <person name="Ruiz-Argueso T."/>
        </authorList>
    </citation>
    <scope>NUCLEOTIDE SEQUENCE [LARGE SCALE GENOMIC DNA]</scope>
    <source>
        <strain evidence="1 2">CCBAU 23086</strain>
    </source>
</reference>
<dbReference type="AlphaFoldDB" id="A0A0R3N7E4"/>
<gene>
    <name evidence="1" type="ORF">CQ14_40625</name>
</gene>
<comment type="caution">
    <text evidence="1">The sequence shown here is derived from an EMBL/GenBank/DDBJ whole genome shotgun (WGS) entry which is preliminary data.</text>
</comment>
<evidence type="ECO:0000313" key="2">
    <source>
        <dbReference type="Proteomes" id="UP000051660"/>
    </source>
</evidence>
<organism evidence="1 2">
    <name type="scientific">Bradyrhizobium lablabi</name>
    <dbReference type="NCBI Taxonomy" id="722472"/>
    <lineage>
        <taxon>Bacteria</taxon>
        <taxon>Pseudomonadati</taxon>
        <taxon>Pseudomonadota</taxon>
        <taxon>Alphaproteobacteria</taxon>
        <taxon>Hyphomicrobiales</taxon>
        <taxon>Nitrobacteraceae</taxon>
        <taxon>Bradyrhizobium</taxon>
    </lineage>
</organism>